<dbReference type="PANTHER" id="PTHR47967:SF66">
    <property type="entry name" value="ASPARTIC PROTEINASE CDR1-RELATED"/>
    <property type="match status" value="1"/>
</dbReference>
<dbReference type="GO" id="GO:0006508">
    <property type="term" value="P:proteolysis"/>
    <property type="evidence" value="ECO:0007669"/>
    <property type="project" value="UniProtKB-KW"/>
</dbReference>
<organism evidence="5 6">
    <name type="scientific">Lupinus albus</name>
    <name type="common">White lupine</name>
    <name type="synonym">Lupinus termis</name>
    <dbReference type="NCBI Taxonomy" id="3870"/>
    <lineage>
        <taxon>Eukaryota</taxon>
        <taxon>Viridiplantae</taxon>
        <taxon>Streptophyta</taxon>
        <taxon>Embryophyta</taxon>
        <taxon>Tracheophyta</taxon>
        <taxon>Spermatophyta</taxon>
        <taxon>Magnoliopsida</taxon>
        <taxon>eudicotyledons</taxon>
        <taxon>Gunneridae</taxon>
        <taxon>Pentapetalae</taxon>
        <taxon>rosids</taxon>
        <taxon>fabids</taxon>
        <taxon>Fabales</taxon>
        <taxon>Fabaceae</taxon>
        <taxon>Papilionoideae</taxon>
        <taxon>50 kb inversion clade</taxon>
        <taxon>genistoids sensu lato</taxon>
        <taxon>core genistoids</taxon>
        <taxon>Genisteae</taxon>
        <taxon>Lupinus</taxon>
    </lineage>
</organism>
<dbReference type="EMBL" id="WOCE01000001">
    <property type="protein sequence ID" value="KAE9621978.1"/>
    <property type="molecule type" value="Genomic_DNA"/>
</dbReference>
<dbReference type="Pfam" id="PF14543">
    <property type="entry name" value="TAXi_N"/>
    <property type="match status" value="1"/>
</dbReference>
<dbReference type="OrthoDB" id="1107592at2759"/>
<dbReference type="PROSITE" id="PS51767">
    <property type="entry name" value="PEPTIDASE_A1"/>
    <property type="match status" value="1"/>
</dbReference>
<dbReference type="PANTHER" id="PTHR47967">
    <property type="entry name" value="OS07G0603500 PROTEIN-RELATED"/>
    <property type="match status" value="1"/>
</dbReference>
<dbReference type="GO" id="GO:0008233">
    <property type="term" value="F:peptidase activity"/>
    <property type="evidence" value="ECO:0007669"/>
    <property type="project" value="UniProtKB-KW"/>
</dbReference>
<keyword evidence="2" id="KW-0645">Protease</keyword>
<dbReference type="InterPro" id="IPR051708">
    <property type="entry name" value="Plant_Aspart_Prot_A1"/>
</dbReference>
<name>A0A6A4R4Z9_LUPAL</name>
<protein>
    <submittedName>
        <fullName evidence="5">Putative nepenthesin</fullName>
    </submittedName>
</protein>
<evidence type="ECO:0000256" key="2">
    <source>
        <dbReference type="ARBA" id="ARBA00022670"/>
    </source>
</evidence>
<dbReference type="InterPro" id="IPR021109">
    <property type="entry name" value="Peptidase_aspartic_dom_sf"/>
</dbReference>
<proteinExistence type="inferred from homology"/>
<dbReference type="InterPro" id="IPR033121">
    <property type="entry name" value="PEPTIDASE_A1"/>
</dbReference>
<reference evidence="6" key="1">
    <citation type="journal article" date="2020" name="Nat. Commun.">
        <title>Genome sequence of the cluster root forming white lupin.</title>
        <authorList>
            <person name="Hufnagel B."/>
            <person name="Marques A."/>
            <person name="Soriano A."/>
            <person name="Marques L."/>
            <person name="Divol F."/>
            <person name="Doumas P."/>
            <person name="Sallet E."/>
            <person name="Mancinotti D."/>
            <person name="Carrere S."/>
            <person name="Marande W."/>
            <person name="Arribat S."/>
            <person name="Keller J."/>
            <person name="Huneau C."/>
            <person name="Blein T."/>
            <person name="Aime D."/>
            <person name="Laguerre M."/>
            <person name="Taylor J."/>
            <person name="Schubert V."/>
            <person name="Nelson M."/>
            <person name="Geu-Flores F."/>
            <person name="Crespi M."/>
            <person name="Gallardo-Guerrero K."/>
            <person name="Delaux P.-M."/>
            <person name="Salse J."/>
            <person name="Berges H."/>
            <person name="Guyot R."/>
            <person name="Gouzy J."/>
            <person name="Peret B."/>
        </authorList>
    </citation>
    <scope>NUCLEOTIDE SEQUENCE [LARGE SCALE GENOMIC DNA]</scope>
    <source>
        <strain evidence="6">cv. Amiga</strain>
    </source>
</reference>
<evidence type="ECO:0000313" key="5">
    <source>
        <dbReference type="EMBL" id="KAE9621978.1"/>
    </source>
</evidence>
<accession>A0A6A4R4Z9</accession>
<evidence type="ECO:0000256" key="3">
    <source>
        <dbReference type="ARBA" id="ARBA00022801"/>
    </source>
</evidence>
<keyword evidence="3" id="KW-0378">Hydrolase</keyword>
<dbReference type="Proteomes" id="UP000447434">
    <property type="component" value="Chromosome 1"/>
</dbReference>
<dbReference type="AlphaFoldDB" id="A0A6A4R4Z9"/>
<dbReference type="GO" id="GO:0005576">
    <property type="term" value="C:extracellular region"/>
    <property type="evidence" value="ECO:0007669"/>
    <property type="project" value="TreeGrafter"/>
</dbReference>
<evidence type="ECO:0000256" key="1">
    <source>
        <dbReference type="ARBA" id="ARBA00007447"/>
    </source>
</evidence>
<comment type="similarity">
    <text evidence="1">Belongs to the peptidase A1 family.</text>
</comment>
<sequence>MLIILTNLIFPQKNIEFNVASKNQGEYIMSYSIGTPTVNILSFFDTGSSIIWLQYQPCHSYKQTTPIFDPSKSTTYKIQILPCTSNTCDIVEGTFCSSYSDKQSCQYMISYGDGSRSSK</sequence>
<gene>
    <name evidence="5" type="ORF">Lalb_Chr01g0020471</name>
</gene>
<dbReference type="InterPro" id="IPR032861">
    <property type="entry name" value="TAXi_N"/>
</dbReference>
<comment type="caution">
    <text evidence="5">The sequence shown here is derived from an EMBL/GenBank/DDBJ whole genome shotgun (WGS) entry which is preliminary data.</text>
</comment>
<dbReference type="Gene3D" id="2.40.70.10">
    <property type="entry name" value="Acid Proteases"/>
    <property type="match status" value="1"/>
</dbReference>
<dbReference type="SUPFAM" id="SSF50630">
    <property type="entry name" value="Acid proteases"/>
    <property type="match status" value="1"/>
</dbReference>
<evidence type="ECO:0000259" key="4">
    <source>
        <dbReference type="PROSITE" id="PS51767"/>
    </source>
</evidence>
<feature type="domain" description="Peptidase A1" evidence="4">
    <location>
        <begin position="27"/>
        <end position="119"/>
    </location>
</feature>
<keyword evidence="6" id="KW-1185">Reference proteome</keyword>
<evidence type="ECO:0000313" key="6">
    <source>
        <dbReference type="Proteomes" id="UP000447434"/>
    </source>
</evidence>